<comment type="subcellular location">
    <subcellularLocation>
        <location evidence="8">Cell membrane</location>
        <topology evidence="8">Peripheral membrane protein</topology>
    </subcellularLocation>
    <subcellularLocation>
        <location evidence="1">Membrane</location>
    </subcellularLocation>
</comment>
<dbReference type="NCBIfam" id="TIGR01145">
    <property type="entry name" value="ATP_synt_delta"/>
    <property type="match status" value="1"/>
</dbReference>
<dbReference type="InterPro" id="IPR026015">
    <property type="entry name" value="ATP_synth_OSCP/delta_N_sf"/>
</dbReference>
<dbReference type="PRINTS" id="PR00125">
    <property type="entry name" value="ATPASEDELTA"/>
</dbReference>
<dbReference type="Gene3D" id="1.10.520.20">
    <property type="entry name" value="N-terminal domain of the delta subunit of the F1F0-ATP synthase"/>
    <property type="match status" value="1"/>
</dbReference>
<dbReference type="NCBIfam" id="NF004402">
    <property type="entry name" value="PRK05758.2-2"/>
    <property type="match status" value="1"/>
</dbReference>
<dbReference type="Pfam" id="PF00213">
    <property type="entry name" value="OSCP"/>
    <property type="match status" value="1"/>
</dbReference>
<evidence type="ECO:0000313" key="10">
    <source>
        <dbReference type="Proteomes" id="UP001156664"/>
    </source>
</evidence>
<evidence type="ECO:0000256" key="3">
    <source>
        <dbReference type="ARBA" id="ARBA00022781"/>
    </source>
</evidence>
<evidence type="ECO:0000256" key="8">
    <source>
        <dbReference type="HAMAP-Rule" id="MF_01416"/>
    </source>
</evidence>
<accession>A0ABQ5YPD5</accession>
<dbReference type="InterPro" id="IPR000711">
    <property type="entry name" value="ATPase_OSCP/dsu"/>
</dbReference>
<dbReference type="EMBL" id="BSOJ01000006">
    <property type="protein sequence ID" value="GLR25341.1"/>
    <property type="molecule type" value="Genomic_DNA"/>
</dbReference>
<dbReference type="Proteomes" id="UP001156664">
    <property type="component" value="Unassembled WGS sequence"/>
</dbReference>
<evidence type="ECO:0000256" key="5">
    <source>
        <dbReference type="ARBA" id="ARBA00023136"/>
    </source>
</evidence>
<organism evidence="9 10">
    <name type="scientific">Limnobacter litoralis</name>
    <dbReference type="NCBI Taxonomy" id="481366"/>
    <lineage>
        <taxon>Bacteria</taxon>
        <taxon>Pseudomonadati</taxon>
        <taxon>Pseudomonadota</taxon>
        <taxon>Betaproteobacteria</taxon>
        <taxon>Burkholderiales</taxon>
        <taxon>Burkholderiaceae</taxon>
        <taxon>Limnobacter</taxon>
    </lineage>
</organism>
<dbReference type="PANTHER" id="PTHR11910">
    <property type="entry name" value="ATP SYNTHASE DELTA CHAIN"/>
    <property type="match status" value="1"/>
</dbReference>
<keyword evidence="4 8" id="KW-0406">Ion transport</keyword>
<keyword evidence="10" id="KW-1185">Reference proteome</keyword>
<evidence type="ECO:0000256" key="6">
    <source>
        <dbReference type="ARBA" id="ARBA00023196"/>
    </source>
</evidence>
<gene>
    <name evidence="8 9" type="primary">atpH</name>
    <name evidence="9" type="ORF">GCM10007875_04290</name>
</gene>
<dbReference type="RefSeq" id="WP_284279689.1">
    <property type="nucleotide sequence ID" value="NZ_BSOJ01000006.1"/>
</dbReference>
<dbReference type="HAMAP" id="MF_01416">
    <property type="entry name" value="ATP_synth_delta_bact"/>
    <property type="match status" value="1"/>
</dbReference>
<dbReference type="SUPFAM" id="SSF47928">
    <property type="entry name" value="N-terminal domain of the delta subunit of the F1F0-ATP synthase"/>
    <property type="match status" value="1"/>
</dbReference>
<keyword evidence="2 8" id="KW-0813">Transport</keyword>
<keyword evidence="5 8" id="KW-0472">Membrane</keyword>
<reference evidence="10" key="1">
    <citation type="journal article" date="2019" name="Int. J. Syst. Evol. Microbiol.">
        <title>The Global Catalogue of Microorganisms (GCM) 10K type strain sequencing project: providing services to taxonomists for standard genome sequencing and annotation.</title>
        <authorList>
            <consortium name="The Broad Institute Genomics Platform"/>
            <consortium name="The Broad Institute Genome Sequencing Center for Infectious Disease"/>
            <person name="Wu L."/>
            <person name="Ma J."/>
        </authorList>
    </citation>
    <scope>NUCLEOTIDE SEQUENCE [LARGE SCALE GENOMIC DNA]</scope>
    <source>
        <strain evidence="10">NBRC 105857</strain>
    </source>
</reference>
<keyword evidence="6 8" id="KW-0139">CF(1)</keyword>
<protein>
    <recommendedName>
        <fullName evidence="8">ATP synthase subunit delta</fullName>
    </recommendedName>
    <alternativeName>
        <fullName evidence="8">ATP synthase F(1) sector subunit delta</fullName>
    </alternativeName>
    <alternativeName>
        <fullName evidence="8">F-type ATPase subunit delta</fullName>
        <shortName evidence="8">F-ATPase subunit delta</shortName>
    </alternativeName>
</protein>
<keyword evidence="3 8" id="KW-0375">Hydrogen ion transport</keyword>
<comment type="caution">
    <text evidence="9">The sequence shown here is derived from an EMBL/GenBank/DDBJ whole genome shotgun (WGS) entry which is preliminary data.</text>
</comment>
<keyword evidence="8" id="KW-1003">Cell membrane</keyword>
<name>A0ABQ5YPD5_9BURK</name>
<proteinExistence type="inferred from homology"/>
<evidence type="ECO:0000256" key="1">
    <source>
        <dbReference type="ARBA" id="ARBA00004370"/>
    </source>
</evidence>
<evidence type="ECO:0000313" key="9">
    <source>
        <dbReference type="EMBL" id="GLR25341.1"/>
    </source>
</evidence>
<comment type="function">
    <text evidence="8">F(1)F(0) ATP synthase produces ATP from ADP in the presence of a proton or sodium gradient. F-type ATPases consist of two structural domains, F(1) containing the extramembraneous catalytic core and F(0) containing the membrane proton channel, linked together by a central stalk and a peripheral stalk. During catalysis, ATP synthesis in the catalytic domain of F(1) is coupled via a rotary mechanism of the central stalk subunits to proton translocation.</text>
</comment>
<sequence length="177" mass="18749">MVELSTIARPYAEAAFSVAKTGTVSQWSDWLESWSTLASNAEVQALVSNPKLSHDEVLGLFVELSKTQADAHAVNFLRALVENGRLLALPEIAHQYAELKNAQEGASEAVIASAFPMADNDVQGVVAALEKKFGTKLKVTVEVNPALIGGVCVTVGDQVLDSSVRGKLDAMKVALTA</sequence>
<comment type="function">
    <text evidence="8">This protein is part of the stalk that links CF(0) to CF(1). It either transmits conformational changes from CF(0) to CF(1) or is implicated in proton conduction.</text>
</comment>
<evidence type="ECO:0000256" key="4">
    <source>
        <dbReference type="ARBA" id="ARBA00023065"/>
    </source>
</evidence>
<evidence type="ECO:0000256" key="7">
    <source>
        <dbReference type="ARBA" id="ARBA00023310"/>
    </source>
</evidence>
<evidence type="ECO:0000256" key="2">
    <source>
        <dbReference type="ARBA" id="ARBA00022448"/>
    </source>
</evidence>
<keyword evidence="7 8" id="KW-0066">ATP synthesis</keyword>
<comment type="similarity">
    <text evidence="8">Belongs to the ATPase delta chain family.</text>
</comment>